<evidence type="ECO:0000259" key="1">
    <source>
        <dbReference type="PROSITE" id="PS51186"/>
    </source>
</evidence>
<sequence>MIQKSDGRLSIFKENEEIAYLIYDEYDNHLDITATFTKPEERGQGLAKELVLEAVSMARAEGKKVKGTCPYVPPVIRHKEFDDVRM</sequence>
<dbReference type="Gene3D" id="3.40.630.30">
    <property type="match status" value="1"/>
</dbReference>
<dbReference type="InterPro" id="IPR045057">
    <property type="entry name" value="Gcn5-rel_NAT"/>
</dbReference>
<dbReference type="EMBL" id="FOIT01000005">
    <property type="protein sequence ID" value="SEW11469.1"/>
    <property type="molecule type" value="Genomic_DNA"/>
</dbReference>
<dbReference type="RefSeq" id="WP_091475737.1">
    <property type="nucleotide sequence ID" value="NZ_FOIT01000005.1"/>
</dbReference>
<dbReference type="Pfam" id="PF14542">
    <property type="entry name" value="Acetyltransf_CG"/>
    <property type="match status" value="1"/>
</dbReference>
<evidence type="ECO:0000313" key="4">
    <source>
        <dbReference type="Proteomes" id="UP000243605"/>
    </source>
</evidence>
<dbReference type="InterPro" id="IPR031165">
    <property type="entry name" value="GNAT_YJDJ"/>
</dbReference>
<gene>
    <name evidence="3" type="ORF">SAMN05192557_1680</name>
</gene>
<feature type="domain" description="N-acetyltransferase" evidence="1 2">
    <location>
        <begin position="1"/>
        <end position="86"/>
    </location>
</feature>
<dbReference type="InterPro" id="IPR016181">
    <property type="entry name" value="Acyl_CoA_acyltransferase"/>
</dbReference>
<reference evidence="3 4" key="1">
    <citation type="submission" date="2016-10" db="EMBL/GenBank/DDBJ databases">
        <authorList>
            <person name="Varghese N."/>
            <person name="Submissions S."/>
        </authorList>
    </citation>
    <scope>NUCLEOTIDE SEQUENCE [LARGE SCALE GENOMIC DNA]</scope>
    <source>
        <strain evidence="3 4">IBRC-M10081</strain>
    </source>
</reference>
<dbReference type="Proteomes" id="UP000243605">
    <property type="component" value="Unassembled WGS sequence"/>
</dbReference>
<dbReference type="OrthoDB" id="9793389at2"/>
<dbReference type="AlphaFoldDB" id="A0A662Z6G6"/>
<keyword evidence="4" id="KW-1185">Reference proteome</keyword>
<protein>
    <submittedName>
        <fullName evidence="3">Uncharacterized protein</fullName>
    </submittedName>
</protein>
<dbReference type="PROSITE" id="PS51729">
    <property type="entry name" value="GNAT_YJDJ"/>
    <property type="match status" value="1"/>
</dbReference>
<evidence type="ECO:0000259" key="2">
    <source>
        <dbReference type="PROSITE" id="PS51729"/>
    </source>
</evidence>
<dbReference type="PANTHER" id="PTHR31435">
    <property type="entry name" value="PROTEIN NATD1"/>
    <property type="match status" value="1"/>
</dbReference>
<dbReference type="InterPro" id="IPR000182">
    <property type="entry name" value="GNAT_dom"/>
</dbReference>
<organism evidence="3 4">
    <name type="scientific">Aliicoccus persicus</name>
    <dbReference type="NCBI Taxonomy" id="930138"/>
    <lineage>
        <taxon>Bacteria</taxon>
        <taxon>Bacillati</taxon>
        <taxon>Bacillota</taxon>
        <taxon>Bacilli</taxon>
        <taxon>Bacillales</taxon>
        <taxon>Staphylococcaceae</taxon>
        <taxon>Aliicoccus</taxon>
    </lineage>
</organism>
<dbReference type="CDD" id="cd04301">
    <property type="entry name" value="NAT_SF"/>
    <property type="match status" value="1"/>
</dbReference>
<dbReference type="PROSITE" id="PS51186">
    <property type="entry name" value="GNAT"/>
    <property type="match status" value="1"/>
</dbReference>
<accession>A0A662Z6G6</accession>
<dbReference type="SUPFAM" id="SSF55729">
    <property type="entry name" value="Acyl-CoA N-acyltransferases (Nat)"/>
    <property type="match status" value="1"/>
</dbReference>
<evidence type="ECO:0000313" key="3">
    <source>
        <dbReference type="EMBL" id="SEW11469.1"/>
    </source>
</evidence>
<name>A0A662Z6G6_9STAP</name>
<dbReference type="PANTHER" id="PTHR31435:SF9">
    <property type="entry name" value="PROTEIN NATD1"/>
    <property type="match status" value="1"/>
</dbReference>
<proteinExistence type="predicted"/>
<dbReference type="GO" id="GO:0016747">
    <property type="term" value="F:acyltransferase activity, transferring groups other than amino-acyl groups"/>
    <property type="evidence" value="ECO:0007669"/>
    <property type="project" value="InterPro"/>
</dbReference>